<evidence type="ECO:0000313" key="1">
    <source>
        <dbReference type="EMBL" id="PLW39235.1"/>
    </source>
</evidence>
<proteinExistence type="predicted"/>
<dbReference type="AlphaFoldDB" id="A0A2N5UN90"/>
<gene>
    <name evidence="1" type="ORF">PCANC_12919</name>
</gene>
<sequence>MQRDGKVRTLFLAPHFSAPLDRYSKTEDVGWDLLGGHWGRPQGPEAVCVDLRSSPIQSGSDASLKLITRGILEGWGLISSRQSHKQHDEQSLKNSSESRFTAFDIGGIRILQSSLDITHRNVMKQPSKAFQCDRGFSLLDALGHVSTLFLHGPPKQAFGRSPTGQITRSKPNGFHEHHDLIHGIPPVPCGSGQQAKRYDIAPFLHIRLYPMLVSPQLSGNECAAPPAPARLPIRCGAHFDPGHFGDVYDFDLPNLNVDESLELLEDTSPLTSNARVSN</sequence>
<comment type="caution">
    <text evidence="1">The sequence shown here is derived from an EMBL/GenBank/DDBJ whole genome shotgun (WGS) entry which is preliminary data.</text>
</comment>
<reference evidence="1 2" key="1">
    <citation type="submission" date="2017-11" db="EMBL/GenBank/DDBJ databases">
        <title>De novo assembly and phasing of dikaryotic genomes from two isolates of Puccinia coronata f. sp. avenae, the causal agent of oat crown rust.</title>
        <authorList>
            <person name="Miller M.E."/>
            <person name="Zhang Y."/>
            <person name="Omidvar V."/>
            <person name="Sperschneider J."/>
            <person name="Schwessinger B."/>
            <person name="Raley C."/>
            <person name="Palmer J.M."/>
            <person name="Garnica D."/>
            <person name="Upadhyaya N."/>
            <person name="Rathjen J."/>
            <person name="Taylor J.M."/>
            <person name="Park R.F."/>
            <person name="Dodds P.N."/>
            <person name="Hirsch C.D."/>
            <person name="Kianian S.F."/>
            <person name="Figueroa M."/>
        </authorList>
    </citation>
    <scope>NUCLEOTIDE SEQUENCE [LARGE SCALE GENOMIC DNA]</scope>
    <source>
        <strain evidence="1">12NC29</strain>
    </source>
</reference>
<dbReference type="Proteomes" id="UP000235388">
    <property type="component" value="Unassembled WGS sequence"/>
</dbReference>
<protein>
    <submittedName>
        <fullName evidence="1">Uncharacterized protein</fullName>
    </submittedName>
</protein>
<name>A0A2N5UN90_9BASI</name>
<evidence type="ECO:0000313" key="2">
    <source>
        <dbReference type="Proteomes" id="UP000235388"/>
    </source>
</evidence>
<organism evidence="1 2">
    <name type="scientific">Puccinia coronata f. sp. avenae</name>
    <dbReference type="NCBI Taxonomy" id="200324"/>
    <lineage>
        <taxon>Eukaryota</taxon>
        <taxon>Fungi</taxon>
        <taxon>Dikarya</taxon>
        <taxon>Basidiomycota</taxon>
        <taxon>Pucciniomycotina</taxon>
        <taxon>Pucciniomycetes</taxon>
        <taxon>Pucciniales</taxon>
        <taxon>Pucciniaceae</taxon>
        <taxon>Puccinia</taxon>
    </lineage>
</organism>
<keyword evidence="2" id="KW-1185">Reference proteome</keyword>
<accession>A0A2N5UN90</accession>
<dbReference type="EMBL" id="PGCJ01000197">
    <property type="protein sequence ID" value="PLW39235.1"/>
    <property type="molecule type" value="Genomic_DNA"/>
</dbReference>